<keyword evidence="12 13" id="KW-0961">Cell wall biogenesis/degradation</keyword>
<evidence type="ECO:0000256" key="5">
    <source>
        <dbReference type="ARBA" id="ARBA00022723"/>
    </source>
</evidence>
<evidence type="ECO:0000313" key="17">
    <source>
        <dbReference type="EMBL" id="RKN13546.1"/>
    </source>
</evidence>
<organism evidence="17 18">
    <name type="scientific">Micromonospora musae</name>
    <dbReference type="NCBI Taxonomy" id="1894970"/>
    <lineage>
        <taxon>Bacteria</taxon>
        <taxon>Bacillati</taxon>
        <taxon>Actinomycetota</taxon>
        <taxon>Actinomycetes</taxon>
        <taxon>Micromonosporales</taxon>
        <taxon>Micromonosporaceae</taxon>
        <taxon>Micromonospora</taxon>
    </lineage>
</organism>
<feature type="region of interest" description="Disordered" evidence="15">
    <location>
        <begin position="276"/>
        <end position="318"/>
    </location>
</feature>
<reference evidence="17 18" key="1">
    <citation type="submission" date="2018-09" db="EMBL/GenBank/DDBJ databases">
        <title>Micromonospora sp. nov. MS1-9, isolated from a root of Musa sp.</title>
        <authorList>
            <person name="Kuncharoen N."/>
            <person name="Kudo T."/>
            <person name="Ohkuma M."/>
            <person name="Yuki M."/>
            <person name="Tanasupawat S."/>
        </authorList>
    </citation>
    <scope>NUCLEOTIDE SEQUENCE [LARGE SCALE GENOMIC DNA]</scope>
    <source>
        <strain evidence="17 18">NGC1-4</strain>
    </source>
</reference>
<dbReference type="InterPro" id="IPR005905">
    <property type="entry name" value="D_ala_D_ala"/>
</dbReference>
<gene>
    <name evidence="13" type="primary">ddl</name>
    <name evidence="17" type="ORF">D7147_30885</name>
</gene>
<evidence type="ECO:0000256" key="4">
    <source>
        <dbReference type="ARBA" id="ARBA00022598"/>
    </source>
</evidence>
<dbReference type="EC" id="6.3.2.4" evidence="13"/>
<keyword evidence="18" id="KW-1185">Reference proteome</keyword>
<dbReference type="HAMAP" id="MF_00047">
    <property type="entry name" value="Dala_Dala_lig"/>
    <property type="match status" value="1"/>
</dbReference>
<dbReference type="PANTHER" id="PTHR23132:SF25">
    <property type="entry name" value="D-ALANINE--D-ALANINE LIGASE A"/>
    <property type="match status" value="1"/>
</dbReference>
<evidence type="ECO:0000256" key="6">
    <source>
        <dbReference type="ARBA" id="ARBA00022741"/>
    </source>
</evidence>
<evidence type="ECO:0000256" key="11">
    <source>
        <dbReference type="ARBA" id="ARBA00023211"/>
    </source>
</evidence>
<dbReference type="Gene3D" id="3.40.50.20">
    <property type="match status" value="1"/>
</dbReference>
<comment type="similarity">
    <text evidence="3 13">Belongs to the D-alanine--D-alanine ligase family.</text>
</comment>
<dbReference type="PIRSF" id="PIRSF039102">
    <property type="entry name" value="Ddl/VanB"/>
    <property type="match status" value="1"/>
</dbReference>
<keyword evidence="5" id="KW-0479">Metal-binding</keyword>
<evidence type="ECO:0000256" key="12">
    <source>
        <dbReference type="ARBA" id="ARBA00023316"/>
    </source>
</evidence>
<evidence type="ECO:0000256" key="3">
    <source>
        <dbReference type="ARBA" id="ARBA00010871"/>
    </source>
</evidence>
<evidence type="ECO:0000256" key="15">
    <source>
        <dbReference type="SAM" id="MobiDB-lite"/>
    </source>
</evidence>
<keyword evidence="6 14" id="KW-0547">Nucleotide-binding</keyword>
<dbReference type="SUPFAM" id="SSF56059">
    <property type="entry name" value="Glutathione synthetase ATP-binding domain-like"/>
    <property type="match status" value="1"/>
</dbReference>
<dbReference type="Gene3D" id="3.30.470.20">
    <property type="entry name" value="ATP-grasp fold, B domain"/>
    <property type="match status" value="2"/>
</dbReference>
<dbReference type="GO" id="GO:0016874">
    <property type="term" value="F:ligase activity"/>
    <property type="evidence" value="ECO:0007669"/>
    <property type="project" value="UniProtKB-KW"/>
</dbReference>
<protein>
    <recommendedName>
        <fullName evidence="13">D-alanine--D-alanine ligase</fullName>
        <ecNumber evidence="13">6.3.2.4</ecNumber>
    </recommendedName>
    <alternativeName>
        <fullName evidence="13">D-Ala-D-Ala ligase</fullName>
    </alternativeName>
    <alternativeName>
        <fullName evidence="13">D-alanylalanine synthetase</fullName>
    </alternativeName>
</protein>
<evidence type="ECO:0000256" key="1">
    <source>
        <dbReference type="ARBA" id="ARBA00001936"/>
    </source>
</evidence>
<dbReference type="InterPro" id="IPR011127">
    <property type="entry name" value="Dala_Dala_lig_N"/>
</dbReference>
<evidence type="ECO:0000256" key="9">
    <source>
        <dbReference type="ARBA" id="ARBA00022960"/>
    </source>
</evidence>
<evidence type="ECO:0000256" key="13">
    <source>
        <dbReference type="HAMAP-Rule" id="MF_00047"/>
    </source>
</evidence>
<dbReference type="InterPro" id="IPR011761">
    <property type="entry name" value="ATP-grasp"/>
</dbReference>
<evidence type="ECO:0000256" key="10">
    <source>
        <dbReference type="ARBA" id="ARBA00022984"/>
    </source>
</evidence>
<dbReference type="SUPFAM" id="SSF52440">
    <property type="entry name" value="PreATP-grasp domain"/>
    <property type="match status" value="1"/>
</dbReference>
<evidence type="ECO:0000256" key="7">
    <source>
        <dbReference type="ARBA" id="ARBA00022840"/>
    </source>
</evidence>
<keyword evidence="13" id="KW-0963">Cytoplasm</keyword>
<evidence type="ECO:0000256" key="2">
    <source>
        <dbReference type="ARBA" id="ARBA00001946"/>
    </source>
</evidence>
<feature type="domain" description="ATP-grasp" evidence="16">
    <location>
        <begin position="113"/>
        <end position="355"/>
    </location>
</feature>
<dbReference type="InterPro" id="IPR016185">
    <property type="entry name" value="PreATP-grasp_dom_sf"/>
</dbReference>
<comment type="caution">
    <text evidence="17">The sequence shown here is derived from an EMBL/GenBank/DDBJ whole genome shotgun (WGS) entry which is preliminary data.</text>
</comment>
<comment type="catalytic activity">
    <reaction evidence="13">
        <text>2 D-alanine + ATP = D-alanyl-D-alanine + ADP + phosphate + H(+)</text>
        <dbReference type="Rhea" id="RHEA:11224"/>
        <dbReference type="ChEBI" id="CHEBI:15378"/>
        <dbReference type="ChEBI" id="CHEBI:30616"/>
        <dbReference type="ChEBI" id="CHEBI:43474"/>
        <dbReference type="ChEBI" id="CHEBI:57416"/>
        <dbReference type="ChEBI" id="CHEBI:57822"/>
        <dbReference type="ChEBI" id="CHEBI:456216"/>
        <dbReference type="EC" id="6.3.2.4"/>
    </reaction>
</comment>
<keyword evidence="8" id="KW-0460">Magnesium</keyword>
<evidence type="ECO:0000256" key="14">
    <source>
        <dbReference type="PROSITE-ProRule" id="PRU00409"/>
    </source>
</evidence>
<keyword evidence="10 13" id="KW-0573">Peptidoglycan synthesis</keyword>
<dbReference type="InterPro" id="IPR013815">
    <property type="entry name" value="ATP_grasp_subdomain_1"/>
</dbReference>
<dbReference type="Pfam" id="PF07478">
    <property type="entry name" value="Dala_Dala_lig_C"/>
    <property type="match status" value="2"/>
</dbReference>
<dbReference type="InterPro" id="IPR011095">
    <property type="entry name" value="Dala_Dala_lig_C"/>
</dbReference>
<accession>A0ABX9QT08</accession>
<comment type="cofactor">
    <cofactor evidence="2">
        <name>Mg(2+)</name>
        <dbReference type="ChEBI" id="CHEBI:18420"/>
    </cofactor>
</comment>
<keyword evidence="11" id="KW-0464">Manganese</keyword>
<keyword evidence="4 13" id="KW-0436">Ligase</keyword>
<dbReference type="NCBIfam" id="TIGR01205">
    <property type="entry name" value="D_ala_D_alaTIGR"/>
    <property type="match status" value="1"/>
</dbReference>
<keyword evidence="7 14" id="KW-0067">ATP-binding</keyword>
<keyword evidence="9 13" id="KW-0133">Cell shape</keyword>
<name>A0ABX9QT08_9ACTN</name>
<dbReference type="Gene3D" id="3.30.1490.20">
    <property type="entry name" value="ATP-grasp fold, A domain"/>
    <property type="match status" value="1"/>
</dbReference>
<evidence type="ECO:0000259" key="16">
    <source>
        <dbReference type="PROSITE" id="PS50975"/>
    </source>
</evidence>
<dbReference type="InterPro" id="IPR000291">
    <property type="entry name" value="D-Ala_lig_Van_CS"/>
</dbReference>
<evidence type="ECO:0000313" key="18">
    <source>
        <dbReference type="Proteomes" id="UP000271548"/>
    </source>
</evidence>
<proteinExistence type="inferred from homology"/>
<dbReference type="EMBL" id="RAZS01000017">
    <property type="protein sequence ID" value="RKN13546.1"/>
    <property type="molecule type" value="Genomic_DNA"/>
</dbReference>
<dbReference type="Proteomes" id="UP000271548">
    <property type="component" value="Unassembled WGS sequence"/>
</dbReference>
<comment type="subcellular location">
    <subcellularLocation>
        <location evidence="13">Cytoplasm</location>
    </subcellularLocation>
</comment>
<comment type="cofactor">
    <cofactor evidence="1">
        <name>Mn(2+)</name>
        <dbReference type="ChEBI" id="CHEBI:29035"/>
    </cofactor>
</comment>
<dbReference type="PROSITE" id="PS00843">
    <property type="entry name" value="DALA_DALA_LIGASE_1"/>
    <property type="match status" value="1"/>
</dbReference>
<dbReference type="Pfam" id="PF01820">
    <property type="entry name" value="Dala_Dala_lig_N"/>
    <property type="match status" value="2"/>
</dbReference>
<comment type="function">
    <text evidence="13">Cell wall formation.</text>
</comment>
<sequence length="364" mass="37950">MSIRLAVLYGGRSSEHEVSRRSAASILAHLDREAYQVTEVLIGRDGQWQVDREPVTLPAALAVLAAQDVVFPALHGPYGEDGSVQSMLEWLGVRYVGNGVFAGAAGMDKAVTKKLLSAAGLRVAAGVTLGPGEFLSRADQRRLGLPVFVKPARAGSSIGVSRVDEWWQLPTALLLARGADPKVLVERAVPGREVDVAVLEHPDGRIEAGPPLEITVPPTSAFFDYSAKYDGGAVFQIPAELDPATTRLVQDRAIRAFHALGCRGLLRVDLFLPDPGPAQGSATGDGADGGDQNGNGPNGNGGGAGGDGDGWVGDPAEPVVNEVNTFPGFTSASQFPRIWAQAGIAFPDLLDILIAGARGTVPAS</sequence>
<dbReference type="RefSeq" id="WP_120684073.1">
    <property type="nucleotide sequence ID" value="NZ_RAZS01000017.1"/>
</dbReference>
<dbReference type="PROSITE" id="PS50975">
    <property type="entry name" value="ATP_GRASP"/>
    <property type="match status" value="1"/>
</dbReference>
<evidence type="ECO:0000256" key="8">
    <source>
        <dbReference type="ARBA" id="ARBA00022842"/>
    </source>
</evidence>
<comment type="pathway">
    <text evidence="13">Cell wall biogenesis; peptidoglycan biosynthesis.</text>
</comment>
<dbReference type="PANTHER" id="PTHR23132">
    <property type="entry name" value="D-ALANINE--D-ALANINE LIGASE"/>
    <property type="match status" value="1"/>
</dbReference>
<feature type="compositionally biased region" description="Gly residues" evidence="15">
    <location>
        <begin position="286"/>
        <end position="311"/>
    </location>
</feature>